<dbReference type="PROSITE" id="PS51747">
    <property type="entry name" value="CYT_DCMP_DEAMINASES_2"/>
    <property type="match status" value="1"/>
</dbReference>
<dbReference type="EMBL" id="CP027860">
    <property type="protein sequence ID" value="AVP96637.1"/>
    <property type="molecule type" value="Genomic_DNA"/>
</dbReference>
<evidence type="ECO:0000259" key="16">
    <source>
        <dbReference type="PROSITE" id="PS51747"/>
    </source>
</evidence>
<feature type="domain" description="CMP/dCMP-type deaminase" evidence="16">
    <location>
        <begin position="9"/>
        <end position="140"/>
    </location>
</feature>
<dbReference type="Proteomes" id="UP000241074">
    <property type="component" value="Chromosome"/>
</dbReference>
<dbReference type="GO" id="GO:0004126">
    <property type="term" value="F:cytidine deaminase activity"/>
    <property type="evidence" value="ECO:0007669"/>
    <property type="project" value="UniProtKB-UniRule"/>
</dbReference>
<dbReference type="GO" id="GO:0072527">
    <property type="term" value="P:pyrimidine-containing compound metabolic process"/>
    <property type="evidence" value="ECO:0007669"/>
    <property type="project" value="UniProtKB-ARBA"/>
</dbReference>
<dbReference type="SUPFAM" id="SSF53927">
    <property type="entry name" value="Cytidine deaminase-like"/>
    <property type="match status" value="1"/>
</dbReference>
<evidence type="ECO:0000256" key="8">
    <source>
        <dbReference type="ARBA" id="ARBA00022833"/>
    </source>
</evidence>
<evidence type="ECO:0000256" key="6">
    <source>
        <dbReference type="ARBA" id="ARBA00022723"/>
    </source>
</evidence>
<dbReference type="GO" id="GO:0055086">
    <property type="term" value="P:nucleobase-containing small molecule metabolic process"/>
    <property type="evidence" value="ECO:0007669"/>
    <property type="project" value="UniProtKB-ARBA"/>
</dbReference>
<dbReference type="PANTHER" id="PTHR11644:SF2">
    <property type="entry name" value="CYTIDINE DEAMINASE"/>
    <property type="match status" value="1"/>
</dbReference>
<reference evidence="17 18" key="1">
    <citation type="submission" date="2018-03" db="EMBL/GenBank/DDBJ databases">
        <title>Ahniella affigens gen. nov., sp. nov., a gammaproteobacterium isolated from sandy soil near a stream.</title>
        <authorList>
            <person name="Ko Y."/>
            <person name="Kim J.-H."/>
        </authorList>
    </citation>
    <scope>NUCLEOTIDE SEQUENCE [LARGE SCALE GENOMIC DNA]</scope>
    <source>
        <strain evidence="17 18">D13</strain>
    </source>
</reference>
<comment type="cofactor">
    <cofactor evidence="1 14 15">
        <name>Zn(2+)</name>
        <dbReference type="ChEBI" id="CHEBI:29105"/>
    </cofactor>
</comment>
<feature type="binding site" evidence="13">
    <location>
        <begin position="50"/>
        <end position="56"/>
    </location>
    <ligand>
        <name>substrate</name>
    </ligand>
</feature>
<sequence>MNLGGRNKPMADDLIDLAQQVLHQAYAPYSGFHVGAALRAASGRVYIGCNVENASYGLAICAERSALAAAVSAEGRQLQIVEVAVRANKVGHGPCGASPCGACRQALIELGPDAVVHYLNPELKPVARSLSELLVDSFRL</sequence>
<dbReference type="KEGG" id="xba:C7S18_05210"/>
<dbReference type="NCBIfam" id="NF004064">
    <property type="entry name" value="PRK05578.1"/>
    <property type="match status" value="1"/>
</dbReference>
<keyword evidence="7 15" id="KW-0378">Hydrolase</keyword>
<dbReference type="InterPro" id="IPR050202">
    <property type="entry name" value="Cyt/Deoxycyt_deaminase"/>
</dbReference>
<proteinExistence type="inferred from homology"/>
<dbReference type="PANTHER" id="PTHR11644">
    <property type="entry name" value="CYTIDINE DEAMINASE"/>
    <property type="match status" value="1"/>
</dbReference>
<evidence type="ECO:0000313" key="18">
    <source>
        <dbReference type="Proteomes" id="UP000241074"/>
    </source>
</evidence>
<keyword evidence="18" id="KW-1185">Reference proteome</keyword>
<dbReference type="InterPro" id="IPR002125">
    <property type="entry name" value="CMP_dCMP_dom"/>
</dbReference>
<comment type="catalytic activity">
    <reaction evidence="10 15">
        <text>2'-deoxycytidine + H2O + H(+) = 2'-deoxyuridine + NH4(+)</text>
        <dbReference type="Rhea" id="RHEA:13433"/>
        <dbReference type="ChEBI" id="CHEBI:15377"/>
        <dbReference type="ChEBI" id="CHEBI:15378"/>
        <dbReference type="ChEBI" id="CHEBI:15698"/>
        <dbReference type="ChEBI" id="CHEBI:16450"/>
        <dbReference type="ChEBI" id="CHEBI:28938"/>
        <dbReference type="EC" id="3.5.4.5"/>
    </reaction>
</comment>
<dbReference type="CDD" id="cd01283">
    <property type="entry name" value="cytidine_deaminase"/>
    <property type="match status" value="1"/>
</dbReference>
<gene>
    <name evidence="17" type="primary">cdd</name>
    <name evidence="17" type="ORF">C7S18_05210</name>
</gene>
<protein>
    <recommendedName>
        <fullName evidence="5 15">Cytidine deaminase</fullName>
        <ecNumber evidence="4 15">3.5.4.5</ecNumber>
    </recommendedName>
    <alternativeName>
        <fullName evidence="9 15">Cytidine aminohydrolase</fullName>
    </alternativeName>
</protein>
<evidence type="ECO:0000256" key="10">
    <source>
        <dbReference type="ARBA" id="ARBA00049252"/>
    </source>
</evidence>
<dbReference type="Gene3D" id="3.40.140.10">
    <property type="entry name" value="Cytidine Deaminase, domain 2"/>
    <property type="match status" value="1"/>
</dbReference>
<dbReference type="OrthoDB" id="9795347at2"/>
<keyword evidence="8 14" id="KW-0862">Zinc</keyword>
<reference evidence="17 18" key="2">
    <citation type="submission" date="2018-03" db="EMBL/GenBank/DDBJ databases">
        <authorList>
            <person name="Keele B.F."/>
        </authorList>
    </citation>
    <scope>NUCLEOTIDE SEQUENCE [LARGE SCALE GENOMIC DNA]</scope>
    <source>
        <strain evidence="17 18">D13</strain>
    </source>
</reference>
<evidence type="ECO:0000256" key="2">
    <source>
        <dbReference type="ARBA" id="ARBA00003949"/>
    </source>
</evidence>
<feature type="binding site" evidence="14">
    <location>
        <position position="100"/>
    </location>
    <ligand>
        <name>Zn(2+)</name>
        <dbReference type="ChEBI" id="CHEBI:29105"/>
        <note>catalytic</note>
    </ligand>
</feature>
<evidence type="ECO:0000313" key="17">
    <source>
        <dbReference type="EMBL" id="AVP96637.1"/>
    </source>
</evidence>
<evidence type="ECO:0000256" key="7">
    <source>
        <dbReference type="ARBA" id="ARBA00022801"/>
    </source>
</evidence>
<keyword evidence="6 14" id="KW-0479">Metal-binding</keyword>
<evidence type="ECO:0000256" key="14">
    <source>
        <dbReference type="PIRSR" id="PIRSR606262-3"/>
    </source>
</evidence>
<evidence type="ECO:0000256" key="4">
    <source>
        <dbReference type="ARBA" id="ARBA00012783"/>
    </source>
</evidence>
<dbReference type="NCBIfam" id="TIGR01354">
    <property type="entry name" value="cyt_deam_tetra"/>
    <property type="match status" value="1"/>
</dbReference>
<dbReference type="GO" id="GO:0008270">
    <property type="term" value="F:zinc ion binding"/>
    <property type="evidence" value="ECO:0007669"/>
    <property type="project" value="UniProtKB-UniRule"/>
</dbReference>
<evidence type="ECO:0000256" key="3">
    <source>
        <dbReference type="ARBA" id="ARBA00006576"/>
    </source>
</evidence>
<dbReference type="PROSITE" id="PS00903">
    <property type="entry name" value="CYT_DCMP_DEAMINASES_1"/>
    <property type="match status" value="1"/>
</dbReference>
<dbReference type="InterPro" id="IPR006262">
    <property type="entry name" value="Cyt_deam_tetra"/>
</dbReference>
<feature type="active site" description="Proton donor" evidence="12">
    <location>
        <position position="63"/>
    </location>
</feature>
<comment type="function">
    <text evidence="2 15">This enzyme scavenges exogenous and endogenous cytidine and 2'-deoxycytidine for UMP synthesis.</text>
</comment>
<name>A0A2P1PP73_9GAMM</name>
<evidence type="ECO:0000256" key="12">
    <source>
        <dbReference type="PIRSR" id="PIRSR606262-1"/>
    </source>
</evidence>
<dbReference type="InterPro" id="IPR016192">
    <property type="entry name" value="APOBEC/CMP_deaminase_Zn-bd"/>
</dbReference>
<organism evidence="17 18">
    <name type="scientific">Ahniella affigens</name>
    <dbReference type="NCBI Taxonomy" id="2021234"/>
    <lineage>
        <taxon>Bacteria</taxon>
        <taxon>Pseudomonadati</taxon>
        <taxon>Pseudomonadota</taxon>
        <taxon>Gammaproteobacteria</taxon>
        <taxon>Lysobacterales</taxon>
        <taxon>Rhodanobacteraceae</taxon>
        <taxon>Ahniella</taxon>
    </lineage>
</organism>
<dbReference type="EC" id="3.5.4.5" evidence="4 15"/>
<evidence type="ECO:0000256" key="1">
    <source>
        <dbReference type="ARBA" id="ARBA00001947"/>
    </source>
</evidence>
<evidence type="ECO:0000256" key="13">
    <source>
        <dbReference type="PIRSR" id="PIRSR606262-2"/>
    </source>
</evidence>
<dbReference type="GO" id="GO:0005829">
    <property type="term" value="C:cytosol"/>
    <property type="evidence" value="ECO:0007669"/>
    <property type="project" value="TreeGrafter"/>
</dbReference>
<accession>A0A2P1PP73</accession>
<evidence type="ECO:0000256" key="9">
    <source>
        <dbReference type="ARBA" id="ARBA00032005"/>
    </source>
</evidence>
<evidence type="ECO:0000256" key="5">
    <source>
        <dbReference type="ARBA" id="ARBA00018266"/>
    </source>
</evidence>
<dbReference type="Pfam" id="PF00383">
    <property type="entry name" value="dCMP_cyt_deam_1"/>
    <property type="match status" value="1"/>
</dbReference>
<evidence type="ECO:0000256" key="11">
    <source>
        <dbReference type="ARBA" id="ARBA00049558"/>
    </source>
</evidence>
<feature type="binding site" evidence="14">
    <location>
        <position position="103"/>
    </location>
    <ligand>
        <name>Zn(2+)</name>
        <dbReference type="ChEBI" id="CHEBI:29105"/>
        <note>catalytic</note>
    </ligand>
</feature>
<dbReference type="AlphaFoldDB" id="A0A2P1PP73"/>
<dbReference type="GO" id="GO:0042802">
    <property type="term" value="F:identical protein binding"/>
    <property type="evidence" value="ECO:0007669"/>
    <property type="project" value="UniProtKB-ARBA"/>
</dbReference>
<evidence type="ECO:0000256" key="15">
    <source>
        <dbReference type="RuleBase" id="RU364006"/>
    </source>
</evidence>
<dbReference type="InterPro" id="IPR016193">
    <property type="entry name" value="Cytidine_deaminase-like"/>
</dbReference>
<comment type="similarity">
    <text evidence="3 15">Belongs to the cytidine and deoxycytidylate deaminase family.</text>
</comment>
<comment type="catalytic activity">
    <reaction evidence="11 15">
        <text>cytidine + H2O + H(+) = uridine + NH4(+)</text>
        <dbReference type="Rhea" id="RHEA:16069"/>
        <dbReference type="ChEBI" id="CHEBI:15377"/>
        <dbReference type="ChEBI" id="CHEBI:15378"/>
        <dbReference type="ChEBI" id="CHEBI:16704"/>
        <dbReference type="ChEBI" id="CHEBI:17562"/>
        <dbReference type="ChEBI" id="CHEBI:28938"/>
        <dbReference type="EC" id="3.5.4.5"/>
    </reaction>
</comment>
<feature type="binding site" evidence="14">
    <location>
        <position position="61"/>
    </location>
    <ligand>
        <name>Zn(2+)</name>
        <dbReference type="ChEBI" id="CHEBI:29105"/>
        <note>catalytic</note>
    </ligand>
</feature>